<dbReference type="Pfam" id="PF16868">
    <property type="entry name" value="NMT1_3"/>
    <property type="match status" value="1"/>
</dbReference>
<evidence type="ECO:0000313" key="1">
    <source>
        <dbReference type="EMBL" id="TWU50978.1"/>
    </source>
</evidence>
<dbReference type="InterPro" id="IPR011852">
    <property type="entry name" value="TRAP_TAXI"/>
</dbReference>
<dbReference type="RefSeq" id="WP_146459638.1">
    <property type="nucleotide sequence ID" value="NZ_SJPW01000005.1"/>
</dbReference>
<dbReference type="SUPFAM" id="SSF53850">
    <property type="entry name" value="Periplasmic binding protein-like II"/>
    <property type="match status" value="1"/>
</dbReference>
<dbReference type="Proteomes" id="UP000318288">
    <property type="component" value="Unassembled WGS sequence"/>
</dbReference>
<comment type="caution">
    <text evidence="1">The sequence shown here is derived from an EMBL/GenBank/DDBJ whole genome shotgun (WGS) entry which is preliminary data.</text>
</comment>
<dbReference type="PANTHER" id="PTHR42941:SF1">
    <property type="entry name" value="SLL1037 PROTEIN"/>
    <property type="match status" value="1"/>
</dbReference>
<accession>A0A5C6EPZ0</accession>
<protein>
    <recommendedName>
        <fullName evidence="3">NMT1/THI5 like protein</fullName>
    </recommendedName>
</protein>
<dbReference type="AlphaFoldDB" id="A0A5C6EPZ0"/>
<dbReference type="EMBL" id="SJPW01000005">
    <property type="protein sequence ID" value="TWU50978.1"/>
    <property type="molecule type" value="Genomic_DNA"/>
</dbReference>
<dbReference type="Gene3D" id="3.40.190.10">
    <property type="entry name" value="Periplasmic binding protein-like II"/>
    <property type="match status" value="2"/>
</dbReference>
<sequence length="438" mass="48505">MKWKNLLLVFVGVAVCGAAWFSYLGRRQPRTVVISTGSELGVYYRVGKEVGESFAKRNSPIRCEIVSSAGSHENVTRLQNGTADVAILQNDAVADESVRSLAMLYTEVLHLVCRKESGIECLNDLIDHPTSLGSQSGGTYPLATELLRFSRVNIPAHHQHQLGFEKSADALRSGDIDAAFFLVGLGAEIIQELVARPEFELVPIQIRSVGKEDTFVSERAFIEGFRTHYPHATYAEIPLMSYDGNPTTPTPSVGIGAVLACRESWDEELARDLVQTVFAHRAVLGRKISLLSGLDEQSSQVQLQFPLHRGAEAYYRRNEPGYLAENAESIGVLITVALLLASGLHAVKKWIDQKRKNRVDVYYERVQKILGSIAGESPSDFDDAVRDLEDIESIACHELISERLDADHSFVILQNMIFRCRAEIERAQAAVNKPVEKA</sequence>
<name>A0A5C6EPZ0_9BACT</name>
<evidence type="ECO:0008006" key="3">
    <source>
        <dbReference type="Google" id="ProtNLM"/>
    </source>
</evidence>
<proteinExistence type="predicted"/>
<organism evidence="1 2">
    <name type="scientific">Rubripirellula tenax</name>
    <dbReference type="NCBI Taxonomy" id="2528015"/>
    <lineage>
        <taxon>Bacteria</taxon>
        <taxon>Pseudomonadati</taxon>
        <taxon>Planctomycetota</taxon>
        <taxon>Planctomycetia</taxon>
        <taxon>Pirellulales</taxon>
        <taxon>Pirellulaceae</taxon>
        <taxon>Rubripirellula</taxon>
    </lineage>
</organism>
<dbReference type="OrthoDB" id="252197at2"/>
<evidence type="ECO:0000313" key="2">
    <source>
        <dbReference type="Proteomes" id="UP000318288"/>
    </source>
</evidence>
<dbReference type="NCBIfam" id="TIGR02122">
    <property type="entry name" value="TRAP_TAXI"/>
    <property type="match status" value="1"/>
</dbReference>
<dbReference type="PANTHER" id="PTHR42941">
    <property type="entry name" value="SLL1037 PROTEIN"/>
    <property type="match status" value="1"/>
</dbReference>
<keyword evidence="2" id="KW-1185">Reference proteome</keyword>
<gene>
    <name evidence="1" type="ORF">Poly51_42710</name>
</gene>
<reference evidence="1 2" key="1">
    <citation type="submission" date="2019-02" db="EMBL/GenBank/DDBJ databases">
        <title>Deep-cultivation of Planctomycetes and their phenomic and genomic characterization uncovers novel biology.</title>
        <authorList>
            <person name="Wiegand S."/>
            <person name="Jogler M."/>
            <person name="Boedeker C."/>
            <person name="Pinto D."/>
            <person name="Vollmers J."/>
            <person name="Rivas-Marin E."/>
            <person name="Kohn T."/>
            <person name="Peeters S.H."/>
            <person name="Heuer A."/>
            <person name="Rast P."/>
            <person name="Oberbeckmann S."/>
            <person name="Bunk B."/>
            <person name="Jeske O."/>
            <person name="Meyerdierks A."/>
            <person name="Storesund J.E."/>
            <person name="Kallscheuer N."/>
            <person name="Luecker S."/>
            <person name="Lage O.M."/>
            <person name="Pohl T."/>
            <person name="Merkel B.J."/>
            <person name="Hornburger P."/>
            <person name="Mueller R.-W."/>
            <person name="Bruemmer F."/>
            <person name="Labrenz M."/>
            <person name="Spormann A.M."/>
            <person name="Op Den Camp H."/>
            <person name="Overmann J."/>
            <person name="Amann R."/>
            <person name="Jetten M.S.M."/>
            <person name="Mascher T."/>
            <person name="Medema M.H."/>
            <person name="Devos D.P."/>
            <person name="Kaster A.-K."/>
            <person name="Ovreas L."/>
            <person name="Rohde M."/>
            <person name="Galperin M.Y."/>
            <person name="Jogler C."/>
        </authorList>
    </citation>
    <scope>NUCLEOTIDE SEQUENCE [LARGE SCALE GENOMIC DNA]</scope>
    <source>
        <strain evidence="1 2">Poly51</strain>
    </source>
</reference>